<accession>A0A937JWF4</accession>
<dbReference type="AlphaFoldDB" id="A0A937JWF4"/>
<dbReference type="Proteomes" id="UP000659388">
    <property type="component" value="Unassembled WGS sequence"/>
</dbReference>
<sequence length="82" mass="9161">MKNLLLIFCLLSIIMACESERTFSINISSENDDIDSIYIHELSKELLMVKAGINQANAKPINAKVSYTTIGNIKTKDEKKAI</sequence>
<dbReference type="PROSITE" id="PS51257">
    <property type="entry name" value="PROKAR_LIPOPROTEIN"/>
    <property type="match status" value="1"/>
</dbReference>
<evidence type="ECO:0000313" key="2">
    <source>
        <dbReference type="Proteomes" id="UP000659388"/>
    </source>
</evidence>
<dbReference type="RefSeq" id="WP_202241339.1">
    <property type="nucleotide sequence ID" value="NZ_JAESIY010000001.1"/>
</dbReference>
<protein>
    <submittedName>
        <fullName evidence="1">Uncharacterized protein</fullName>
    </submittedName>
</protein>
<dbReference type="EMBL" id="JAESIY010000001">
    <property type="protein sequence ID" value="MBL3654503.1"/>
    <property type="molecule type" value="Genomic_DNA"/>
</dbReference>
<proteinExistence type="predicted"/>
<gene>
    <name evidence="1" type="ORF">JL102_00050</name>
</gene>
<name>A0A937JWF4_9BACT</name>
<organism evidence="1 2">
    <name type="scientific">Fulvivirga sediminis</name>
    <dbReference type="NCBI Taxonomy" id="2803949"/>
    <lineage>
        <taxon>Bacteria</taxon>
        <taxon>Pseudomonadati</taxon>
        <taxon>Bacteroidota</taxon>
        <taxon>Cytophagia</taxon>
        <taxon>Cytophagales</taxon>
        <taxon>Fulvivirgaceae</taxon>
        <taxon>Fulvivirga</taxon>
    </lineage>
</organism>
<comment type="caution">
    <text evidence="1">The sequence shown here is derived from an EMBL/GenBank/DDBJ whole genome shotgun (WGS) entry which is preliminary data.</text>
</comment>
<evidence type="ECO:0000313" key="1">
    <source>
        <dbReference type="EMBL" id="MBL3654503.1"/>
    </source>
</evidence>
<keyword evidence="2" id="KW-1185">Reference proteome</keyword>
<reference evidence="1" key="1">
    <citation type="submission" date="2021-01" db="EMBL/GenBank/DDBJ databases">
        <title>Fulvivirga kasyanovii gen. nov., sp nov., a novel member of the phylum Bacteroidetes isolated from seawater in a mussel farm.</title>
        <authorList>
            <person name="Zhao L.-H."/>
            <person name="Wang Z.-J."/>
        </authorList>
    </citation>
    <scope>NUCLEOTIDE SEQUENCE</scope>
    <source>
        <strain evidence="1">2943</strain>
    </source>
</reference>